<dbReference type="AlphaFoldDB" id="A0A377LVM1"/>
<evidence type="ECO:0000313" key="1">
    <source>
        <dbReference type="EMBL" id="STQ10445.1"/>
    </source>
</evidence>
<evidence type="ECO:0000313" key="2">
    <source>
        <dbReference type="Proteomes" id="UP000255106"/>
    </source>
</evidence>
<proteinExistence type="predicted"/>
<sequence length="71" mass="8506">MELEHFAAKFQASDNFFSVIVNQVALNALIGWVWNSLYTFHQFVQERPCILWRDFSHHFEADFRHACHTHI</sequence>
<accession>A0A377LVM1</accession>
<name>A0A377LVM1_ENTCL</name>
<dbReference type="EMBL" id="UGJB01000004">
    <property type="protein sequence ID" value="STQ10445.1"/>
    <property type="molecule type" value="Genomic_DNA"/>
</dbReference>
<protein>
    <submittedName>
        <fullName evidence="1">Uncharacterized protein</fullName>
    </submittedName>
</protein>
<dbReference type="Proteomes" id="UP000255106">
    <property type="component" value="Unassembled WGS sequence"/>
</dbReference>
<organism evidence="1 2">
    <name type="scientific">Enterobacter cloacae</name>
    <dbReference type="NCBI Taxonomy" id="550"/>
    <lineage>
        <taxon>Bacteria</taxon>
        <taxon>Pseudomonadati</taxon>
        <taxon>Pseudomonadota</taxon>
        <taxon>Gammaproteobacteria</taxon>
        <taxon>Enterobacterales</taxon>
        <taxon>Enterobacteriaceae</taxon>
        <taxon>Enterobacter</taxon>
        <taxon>Enterobacter cloacae complex</taxon>
    </lineage>
</organism>
<reference evidence="1 2" key="1">
    <citation type="submission" date="2018-06" db="EMBL/GenBank/DDBJ databases">
        <authorList>
            <consortium name="Pathogen Informatics"/>
            <person name="Doyle S."/>
        </authorList>
    </citation>
    <scope>NUCLEOTIDE SEQUENCE [LARGE SCALE GENOMIC DNA]</scope>
    <source>
        <strain evidence="1 2">NCTC10005</strain>
    </source>
</reference>
<gene>
    <name evidence="1" type="ORF">NCTC10005_03191</name>
</gene>